<feature type="transmembrane region" description="Helical" evidence="7">
    <location>
        <begin position="449"/>
        <end position="466"/>
    </location>
</feature>
<dbReference type="OrthoDB" id="9807111at2"/>
<dbReference type="AlphaFoldDB" id="A0A1H0M8Y1"/>
<evidence type="ECO:0000313" key="9">
    <source>
        <dbReference type="Proteomes" id="UP000242957"/>
    </source>
</evidence>
<evidence type="ECO:0000313" key="8">
    <source>
        <dbReference type="EMBL" id="SDO76932.1"/>
    </source>
</evidence>
<feature type="transmembrane region" description="Helical" evidence="7">
    <location>
        <begin position="18"/>
        <end position="36"/>
    </location>
</feature>
<evidence type="ECO:0000256" key="7">
    <source>
        <dbReference type="SAM" id="Phobius"/>
    </source>
</evidence>
<feature type="transmembrane region" description="Helical" evidence="7">
    <location>
        <begin position="42"/>
        <end position="60"/>
    </location>
</feature>
<keyword evidence="2" id="KW-0813">Transport</keyword>
<dbReference type="Pfam" id="PF04632">
    <property type="entry name" value="FUSC"/>
    <property type="match status" value="1"/>
</dbReference>
<feature type="transmembrane region" description="Helical" evidence="7">
    <location>
        <begin position="478"/>
        <end position="499"/>
    </location>
</feature>
<evidence type="ECO:0000256" key="5">
    <source>
        <dbReference type="ARBA" id="ARBA00022989"/>
    </source>
</evidence>
<gene>
    <name evidence="8" type="ORF">SAMN05216193_115143</name>
</gene>
<keyword evidence="5 7" id="KW-1133">Transmembrane helix</keyword>
<name>A0A1H0M8Y1_9PSED</name>
<reference evidence="9" key="1">
    <citation type="submission" date="2016-10" db="EMBL/GenBank/DDBJ databases">
        <authorList>
            <person name="Varghese N."/>
            <person name="Submissions S."/>
        </authorList>
    </citation>
    <scope>NUCLEOTIDE SEQUENCE [LARGE SCALE GENOMIC DNA]</scope>
    <source>
        <strain evidence="9">JCM 21621</strain>
    </source>
</reference>
<evidence type="ECO:0000256" key="4">
    <source>
        <dbReference type="ARBA" id="ARBA00022692"/>
    </source>
</evidence>
<evidence type="ECO:0000256" key="1">
    <source>
        <dbReference type="ARBA" id="ARBA00004651"/>
    </source>
</evidence>
<keyword evidence="6 7" id="KW-0472">Membrane</keyword>
<feature type="transmembrane region" description="Helical" evidence="7">
    <location>
        <begin position="116"/>
        <end position="136"/>
    </location>
</feature>
<dbReference type="STRING" id="198616.SAMN05216193_115143"/>
<dbReference type="PANTHER" id="PTHR30509">
    <property type="entry name" value="P-HYDROXYBENZOIC ACID EFFLUX PUMP SUBUNIT-RELATED"/>
    <property type="match status" value="1"/>
</dbReference>
<dbReference type="InterPro" id="IPR006726">
    <property type="entry name" value="PHBA_efflux_AaeB/fusaric-R"/>
</dbReference>
<keyword evidence="4 7" id="KW-0812">Transmembrane</keyword>
<feature type="transmembrane region" description="Helical" evidence="7">
    <location>
        <begin position="346"/>
        <end position="366"/>
    </location>
</feature>
<evidence type="ECO:0000256" key="6">
    <source>
        <dbReference type="ARBA" id="ARBA00023136"/>
    </source>
</evidence>
<protein>
    <submittedName>
        <fullName evidence="8">Uncharacterized membrane protein YccC</fullName>
    </submittedName>
</protein>
<evidence type="ECO:0000256" key="3">
    <source>
        <dbReference type="ARBA" id="ARBA00022475"/>
    </source>
</evidence>
<dbReference type="PANTHER" id="PTHR30509:SF9">
    <property type="entry name" value="MULTIDRUG RESISTANCE PROTEIN MDTO"/>
    <property type="match status" value="1"/>
</dbReference>
<dbReference type="GO" id="GO:0005886">
    <property type="term" value="C:plasma membrane"/>
    <property type="evidence" value="ECO:0007669"/>
    <property type="project" value="UniProtKB-SubCell"/>
</dbReference>
<feature type="transmembrane region" description="Helical" evidence="7">
    <location>
        <begin position="372"/>
        <end position="390"/>
    </location>
</feature>
<keyword evidence="3" id="KW-1003">Cell membrane</keyword>
<feature type="transmembrane region" description="Helical" evidence="7">
    <location>
        <begin position="402"/>
        <end position="421"/>
    </location>
</feature>
<evidence type="ECO:0000256" key="2">
    <source>
        <dbReference type="ARBA" id="ARBA00022448"/>
    </source>
</evidence>
<dbReference type="RefSeq" id="WP_084313692.1">
    <property type="nucleotide sequence ID" value="NZ_FNIJ01000015.1"/>
</dbReference>
<keyword evidence="9" id="KW-1185">Reference proteome</keyword>
<accession>A0A1H0M8Y1</accession>
<dbReference type="EMBL" id="FNIJ01000015">
    <property type="protein sequence ID" value="SDO76932.1"/>
    <property type="molecule type" value="Genomic_DNA"/>
</dbReference>
<feature type="transmembrane region" description="Helical" evidence="7">
    <location>
        <begin position="142"/>
        <end position="164"/>
    </location>
</feature>
<proteinExistence type="predicted"/>
<sequence length="662" mass="72682">MRPSLQAFLAPDPLALKFAVKTLLAGGLALWCAFRFDLDQPQWALMTVFIVSQPLSGMVIAKGIFRLLGTLVGTAMAVVMIALFAQTPWLFLLAISLWIGLCTAASTTLRNHVSYAFVLSGYTVAIIGLPATLQPLGVFDQAVARCTEICLGILCASFVSATLWPRRVEANLDRQARATWLAGMQAARSEIGEQTREARSLLAALGKIVEVDVQRDHAWFEGYRGRQRSRALRVLSRDLLSLLRTARGVARQRTLLEEADARWLQPWIDELQACLENPRTAEMQALRERLAAAARDENLPNDLRYCLARCSVLLRKAVDAERSVQAVASGELDASAPGNLSWHRDWLMALFSGGRSALALLCMSVFWMATAWPGAIGGMLLTAVICSLFAGRDNPAALGMAFLRGILYAIPAAALVTQWLLPQWNGFPLLCMALGVPLFFGALGMATPALAGVATSFAIHFITLVAPRNQMHYDLAALLNSAQGVLIGVGSAVLLFRLLSLPPHWLSRRLIEATCIDLGRLTRRPLAQAENWFGGRMADRLIRLARHYTLLPESGQQRWQDGLLALDLGNELIHLRACLAGARGVLRKARERFLGNLGDILEAGPGEGRERQLEAICLDLEKALDADRAGQNEPNRLARAALVQMRRTWRQWCLPEERHGAA</sequence>
<organism evidence="8 9">
    <name type="scientific">Pseudomonas jinjuensis</name>
    <dbReference type="NCBI Taxonomy" id="198616"/>
    <lineage>
        <taxon>Bacteria</taxon>
        <taxon>Pseudomonadati</taxon>
        <taxon>Pseudomonadota</taxon>
        <taxon>Gammaproteobacteria</taxon>
        <taxon>Pseudomonadales</taxon>
        <taxon>Pseudomonadaceae</taxon>
        <taxon>Pseudomonas</taxon>
    </lineage>
</organism>
<dbReference type="Proteomes" id="UP000242957">
    <property type="component" value="Unassembled WGS sequence"/>
</dbReference>
<comment type="subcellular location">
    <subcellularLocation>
        <location evidence="1">Cell membrane</location>
        <topology evidence="1">Multi-pass membrane protein</topology>
    </subcellularLocation>
</comment>
<dbReference type="GO" id="GO:0022857">
    <property type="term" value="F:transmembrane transporter activity"/>
    <property type="evidence" value="ECO:0007669"/>
    <property type="project" value="InterPro"/>
</dbReference>